<feature type="compositionally biased region" description="Low complexity" evidence="13">
    <location>
        <begin position="132"/>
        <end position="151"/>
    </location>
</feature>
<feature type="domain" description="Ig-like" evidence="14">
    <location>
        <begin position="3093"/>
        <end position="3184"/>
    </location>
</feature>
<feature type="coiled-coil region" evidence="12">
    <location>
        <begin position="6895"/>
        <end position="6960"/>
    </location>
</feature>
<feature type="domain" description="Ig-like" evidence="14">
    <location>
        <begin position="712"/>
        <end position="803"/>
    </location>
</feature>
<feature type="compositionally biased region" description="Basic and acidic residues" evidence="13">
    <location>
        <begin position="5748"/>
        <end position="5761"/>
    </location>
</feature>
<feature type="domain" description="Ig-like" evidence="14">
    <location>
        <begin position="3639"/>
        <end position="3730"/>
    </location>
</feature>
<feature type="domain" description="Ig-like" evidence="14">
    <location>
        <begin position="3226"/>
        <end position="3320"/>
    </location>
</feature>
<feature type="compositionally biased region" description="Polar residues" evidence="13">
    <location>
        <begin position="4865"/>
        <end position="4876"/>
    </location>
</feature>
<feature type="compositionally biased region" description="Polar residues" evidence="13">
    <location>
        <begin position="4799"/>
        <end position="4809"/>
    </location>
</feature>
<feature type="compositionally biased region" description="Basic and acidic residues" evidence="13">
    <location>
        <begin position="5114"/>
        <end position="5137"/>
    </location>
</feature>
<feature type="domain" description="Ig-like" evidence="14">
    <location>
        <begin position="6459"/>
        <end position="6547"/>
    </location>
</feature>
<feature type="domain" description="Ig-like" evidence="14">
    <location>
        <begin position="6800"/>
        <end position="6888"/>
    </location>
</feature>
<feature type="compositionally biased region" description="Basic and acidic residues" evidence="13">
    <location>
        <begin position="5380"/>
        <end position="5408"/>
    </location>
</feature>
<feature type="domain" description="Ig-like" evidence="14">
    <location>
        <begin position="2992"/>
        <end position="3083"/>
    </location>
</feature>
<evidence type="ECO:0000256" key="6">
    <source>
        <dbReference type="ARBA" id="ARBA00022741"/>
    </source>
</evidence>
<dbReference type="Gene3D" id="2.60.40.10">
    <property type="entry name" value="Immunoglobulins"/>
    <property type="match status" value="42"/>
</dbReference>
<feature type="compositionally biased region" description="Basic and acidic residues" evidence="13">
    <location>
        <begin position="4851"/>
        <end position="4863"/>
    </location>
</feature>
<keyword evidence="6" id="KW-0547">Nucleotide-binding</keyword>
<feature type="compositionally biased region" description="Basic and acidic residues" evidence="13">
    <location>
        <begin position="5275"/>
        <end position="5294"/>
    </location>
</feature>
<dbReference type="FunFam" id="2.60.40.10:FF:000425">
    <property type="entry name" value="Myosin light chain kinase"/>
    <property type="match status" value="4"/>
</dbReference>
<dbReference type="FunFam" id="2.60.40.10:FF:000697">
    <property type="entry name" value="titin isoform X1"/>
    <property type="match status" value="1"/>
</dbReference>
<feature type="domain" description="Ig-like" evidence="14">
    <location>
        <begin position="579"/>
        <end position="669"/>
    </location>
</feature>
<feature type="region of interest" description="Disordered" evidence="13">
    <location>
        <begin position="5748"/>
        <end position="5792"/>
    </location>
</feature>
<feature type="region of interest" description="Disordered" evidence="13">
    <location>
        <begin position="5561"/>
        <end position="5614"/>
    </location>
</feature>
<feature type="region of interest" description="Disordered" evidence="13">
    <location>
        <begin position="5366"/>
        <end position="5541"/>
    </location>
</feature>
<feature type="compositionally biased region" description="Basic and acidic residues" evidence="13">
    <location>
        <begin position="5425"/>
        <end position="5455"/>
    </location>
</feature>
<feature type="domain" description="Ig-like" evidence="14">
    <location>
        <begin position="4480"/>
        <end position="4570"/>
    </location>
</feature>
<evidence type="ECO:0000256" key="3">
    <source>
        <dbReference type="ARBA" id="ARBA00022443"/>
    </source>
</evidence>
<feature type="domain" description="Ig-like" evidence="14">
    <location>
        <begin position="3774"/>
        <end position="3864"/>
    </location>
</feature>
<evidence type="ECO:0000259" key="14">
    <source>
        <dbReference type="PROSITE" id="PS50835"/>
    </source>
</evidence>
<gene>
    <name evidence="15" type="ORF">ILUMI_09177</name>
</gene>
<feature type="compositionally biased region" description="Low complexity" evidence="13">
    <location>
        <begin position="5490"/>
        <end position="5504"/>
    </location>
</feature>
<feature type="compositionally biased region" description="Basic and acidic residues" evidence="13">
    <location>
        <begin position="5640"/>
        <end position="5667"/>
    </location>
</feature>
<evidence type="ECO:0000256" key="12">
    <source>
        <dbReference type="SAM" id="Coils"/>
    </source>
</evidence>
<feature type="compositionally biased region" description="Basic and acidic residues" evidence="13">
    <location>
        <begin position="6024"/>
        <end position="6054"/>
    </location>
</feature>
<feature type="compositionally biased region" description="Basic and acidic residues" evidence="13">
    <location>
        <begin position="5038"/>
        <end position="5061"/>
    </location>
</feature>
<feature type="compositionally biased region" description="Basic and acidic residues" evidence="13">
    <location>
        <begin position="6106"/>
        <end position="6142"/>
    </location>
</feature>
<sequence>MQVAGQVQQSGMQQISGFGPNAAPPIFERVFQNARFAQGGNAIFDGRVTGKPQPTVVWTRKGAPLRDSSKHRININEQTGDITLAIYQIGPGDEGEYTCTARNQYGEAVCSVFIQPEGIPMQQQQQSFQKTQTFKTTEQRTTSSTGGTTYQRHQESSTSYANGFEQEFKIDTFEYRILREVSYRESITRRHAGETDTQISTVVERSLGPPAPPQIAQKPRNSKLLEGSDAVFTAKVSANPRPRLTWFRNGQRITQSQKFETSYSNNQATLRIKQVKSEDSGHYTLLAENPQGCVVSSAYLAIEPVTTQEGLLQEPVLKVQPIEDTSDSAKTLAPNFVRVCGDRDVTEGKMTRFDCRVTGRPYPEVSWYINGRQVTDDHNHKILVNESGNHALMITTVSRNDSGVVTCVARNKTGETSFQCNLNVIEKEQVVAPKFVERFTTTNVREGEPVVLHARAVGTPTPRITWQKDGVPVSPSPEVRITTDGGASTLDISRAKASDAAWYQCTAQNVAGSTATRARLFVEVPEGPTSEPWRLHLPRPTKVIEPEPEPGPEVIYLKHVEPAQPYLPRAEEDRIYPPPQFIIPLHDISQLEGGKVHFEARIEPVGDPTMRVEWFVNGKSLEASSRATAIFRFGFIALDLLSITLRDSGEYVCRVTSATGCVESRAILSVTARASIERTSQHPDSLQYIQQLEDYSKYQRSESIEETSSQKPHFIRPLQDLGELQEGRNAHFEAQLTPVSDPTMKVEWYKDGKPITASSRISTIFNFGYVSLNIMHLRAEDAGTYTVRAVNRMGEAISSATLQVFVRSTVTGDLGIPEQQRYIDKVGELEAYQQMQHQKYVQETPESLYPPEFKTPIKDQHGVREGGFAHFEARLEPTGDSTLRVEWFKDGRPVEASSRITTFFNFGYVALTIKAVTIHDVGNYTCKAYNALGEAVTTAQLSVVSKKDIVMDSQHPGGLEKIQHLEDTSRYSRKTEEEVQVRQKPRFLGPLKGTNKIVEGQRAHFEARVEPQNDSTMKLEWYHNGKLIQSANRIQTYHDFGYVALDILSVRGEDSGTYTVVARNALGEAQLSASMVVETRASIDTRSMHRTAYEKTQRLEKPPHVEPEYEIEELCKSKPIFVVPLSDPPPLGEGRNIHLECRLEPMGDPTMRVEWFCNGRPITVGSRFRTYHDFGFVALDIIHATSLDSGEYTCRATNQLGSAHTSACVRVIDRSGIVTETQHEQSLEQIQMLEDASRYRKHGEEEVTIMQAPQFTRPLHNIETVEGTNVHMECRLQPVGDSTMKVAWFVNGRPIKTGHRFRPAYEFDYVALDLLSVYPEDSGVYTCQARNQLGEAVTSCAVKVMAKKDLLLETQHPGGLEKIQYLEDTSRYKRSEHVDEVISVKPKFITKPKNLDNMRESQHAHFECKLEPVTDSNLKVEWYKNGRPIIIGHRFRPIHDFGYVALDIIDLIAEDSGIYTCRAVNLIGTDEVTCTLDCRSSRQIVTDTQHETGLEKIHHLEDRTKYHRTEEIDEITTQAPVFTTSLKNVDIKEGQRAHFECRLIPVSDSTMKVEWFHNNKPLKSGSRFTETNNFGFVALDILYTYPEDSGTYTCRATNAVGEAVTSSVCVVHSKKSIYLDTVNEQALERIHELEDHSRYQRQTATEEYVSQAPVFTQPIKDLRVAENQAAHFEARLIPVGDSRLKVDWLRNGVPIQASNRITTMHDFGYVALNMKYVNPEDSGTYTCRAVNELGEAVTSATLAVQSKAALQLETQHEAALQKLRQLEDTSKYQRREEEEILATQAPHFTTQLNGPTELVEGQSAHYECRIEPYPDSTLKVEWFHNGKPLTTGHRFRTAYDFGFASLDILTVYGEDAGEYTCRATNHLGQAKSSIVTKVTTKANIIRDTQHEGALQKIQYLEDDSRYKKTAVEDALILEKPQFGKSLKNIENLPEGVSAHLEATLTPVNDPTMKVEWFCNGKPIQTGHRFKTTYDFGFVALDILYAYAEDSGTYMCRARNAVGEAVTTAAVNVVAKSGLHLETLDEQRLKKIRELESYERPQREEVEPAPQRPVFLTPLTSLENLKEGEHAHLECRVEPINDANLRIEWYVNGVKLKTGHRFRTTHDFGYVALDILYAYPEDSGTYICKAINLVGEAVNTCTIKVGSHRSILLDTHHPEGLQKIRELEAQGRPARLEVEEPEPTPPRLVTELRGTTHVYEGQTAHFEAQVEPIHDPNLRIEFYHNGKPLPSASRFHITFDFGYIALDITHCVPEDAGEYSVKAINNLGECKSSISMKVTAKDSIILDSQRPEGLEKIRKLEEHEPYKRPEFEEPQTRQRPVFTQPLQNIDSIAEGQTAHFECRLIPVGDPTLKVEWFRNEKPIEDSSRITKVHDFGFVSLDITHVRDEDQGVYMCRASNPLGEAVTTASMKIRTKASIQLETQHEESMKRIQQLEQPAAPRPEEPDRVFEKPIFTQLLTGPTELWEGQHAHFEARVVPVGDPSLRFEWYVNGVELKLGSRFRVTNDFGFVTLDIMSTVPEDSGVYTCKAINKSGEAVSSISMKVKSRSHIMRDALQPDAWEKIQLKEAEMNRVPEKFVDTAPQQPPVFTTHLQSYDKLVEGQHVFLEAQVEPRADPNLRVEWYKNGISLTTGARLKSTFDFGHVTMSINSVRGDDSAVYTCKATNLLGEAISTCTLKVEDKHWLLGHSLHPDAIPKLEALERPPEVTRVTAEPTYDMPIFISHLNNVECAEGDNVHFECQVEPSKDPTMKIEWFVNGKPLPSGSRYKSTYDFGFVALDISHAYEEDSGVYTCKATNSKGSASTSGSLRCTGKESIFFGTQHPQGKAGFEKVREVEDELANRYQRQASGPESQFGKPIWTIPLNPEFRLMESQPLHLEGTVEPKDDPNLKIEWFVNGKSLDHGSRFKLTSDFGFVTLDLTDIYERDQGIYTCKASNKAGEAFTSTTIYCTSKSNLIERTQHPKGKEGLERIQDLEDSLKRGEAPKIETEEGHAPVFTSEFTHLVNLSEGEIAHFEAGLTPIGDQTMVVEWFYNGKTIAASHRLRTVHAFGMVVLEVLGTKLEDTGTYTCRATNKWGKAEQSVTLQCVDKYQGQKPKFTTHIKDIVGLKDGQSAHFECTVVPTNDPNLKIEWFHNGEPILQSSRIKTVSDFGFVVMDISYIQAHDSGEYVCRASNKFGEDFTRATISASGRGGVFSDSLQPDSLAKIRELESLQGQQQQAPATPVTEPPKFITQISDITKLVEGQSAHFEARLTPVTDPDLVVEWYYNGKKLPHGHRYRTFHDFGIVILDILYCYEENSGTYECRAYNKYGEDSTKATMKCVSKANLILDSQLPRGMEGGLEKIQTLEDSLLKTREEATVEEKGKAPVFTVPLSNIDNLREGESAHFEARLIPTDDPKLKVEWFWNGKPLRTGSRFRTFHDFGFVILEISPVYPEDSGEYSCRAFNDYGQAVTTSTMKVQGKRSIILESQLPKGMEGTIDKIAELEGLGAAPTPMSPEEDSGKPPEFITTPSDLTLNENSLAHFECRLIPINDPSMRVEWFHNGKALWAGSRIKTINDFGFVILEVAGVYQRDSGLYTCKATNRHGEATVSCKLQVRGRQGIIMEPQLPAEFRTGTQSIQKLEEILHKKDEILPEEETPNPPRFVVEIKDNVDVPEGGPIHFDCRVEPNNDPTMRIDWFHNGKPFATGSRVHTVNDFGFIALDMDYSYSRDAGEYICRATNKWGSCITKAIVTCTTKASIDTESQLPSGMSAEKLKELEKGGPVSAPPKEDVPMGPPRFITHIESVTVEESESIRFECRVEPKEDPKLRIEWYRNGKPLPMGHRFRNVYDMGFVSLEILYVYAEDSGEYVCRAVNDYGEDFTRANVSCKQLPNIILQNQVPKGMKRSETLMQMEAAIKKYTSEVHLTEDDLYDADKKQPPRFVTQIQDQTELVEMQTTKFECQLAPVGDPNMKVEWFLNGKPLPHKNRFTPIYDFGYVAMNFGWVYPEDSGEYVCRATNLYGMDETRAIIKTAGKPGIIYESQLPKGMKSIEKIRELEAAWQVVPEEPEEESKPRSAPIFVSKPEPCSVQEGEWARFCCRVTGHPRPRVMWLINDSTVVNGSRYKLTYDGMYHMDIPKTRQYDTGTVKVIARSSVGEAVAETELKIVARHDDYRSVLKNAPRPWYDIESAEYQRERENTELERVFDERNAAFQESGRQHTVHIQPKVYKEPDAEWQHSVRQMKHNEEYFNKIQDLENEQVTKEVKLRESTHQFAIPGEKVMQGSMAKGMAQKYQDNLEQPEQVPHAQQVQLRKTDKGKELLHTTEVEIDSKKGAYPPQPTESAVHGREVHVTKQKQTQKEKKGDTEITRHITATETTDMEHKGKTQERVVQGQVLPSTPPVFTKKMQPCRAFEHEQARFEVEFDGDPLPTIKWLREDFPIKSSPDFKIYTFSTKSILVIRQVFIEDSAVFTAIAENRGGTAKCSANLVVEERRPQAKGGVTPPSFTTTLQNARVTTGQLVRFDARISGAKPLDVYWLKRGKKITPDIRHKTLEEDGVYTLLIIEVVPEDSGKYECVAINRAGEARCEAECTVERPTTPSKQQAKPTTPGAEKAPTVIEPLKDQTIREGQSVAFRCKISAKPAPQIKWQKGEKVIKPSKYFQMVKDVENYTLKISEAFPEDEGVYKCVASNPAGTVTSQANLRVLAPDSQDVLPSLTPLKDVIVPEGTPAQFKTAVAGKPKPTIQWLREGFLIPESPDFQMIHEGNNAILLISNTYEEDTGTFTVRATTSAGQVERSAKLIVKRRPGKFTRVPVSDQKGKPSVTKTQPGSTQVGPGKTKFIDGVGDSRTDQPVDAEELPQGDESLPWRSGKPGVRPRDRSLEQRLKDQQVPSPQQAQPWTQEEIKLKRTPWEPKEIPKETLEDVQLKPAKHVKELTKEEMEKVQLKGFKKPTQQEVQTAQIDKVKDKTSLAKLSEVEDITLLDVKKTEKQTAIQQPQAKDWRKPKKGTLTTTDVEDTTLLDVKTAEKETAVEQPQTKDWRKPKKGVLTTEEDVSVLDVKQTVDEQIKQKPKPRDRSIEQLRDKQEPVPWTQEEIKLKKTIIEKKDLPSETIEAVELKPGKVRQVDTEDTTILQVDEKTKLTTVKDAKPKDWRKPREEKPSTTEETVTQEISEEKLEVQGWRRPGKPDKPETTEVQPTEEETPSKPVPWTEQVAQLKKTRKERKEIEKEKLEEVTLKPVEKEEKIAPEEKPKVPKHKVEKKEEIQIEETVDTKIWRKPRKPEKAEQVTEVTEDEQITEIVEAKPKPKKPTEREQPKPEEPVPWTEQVAQLKKTRKEKKEIEKEQIEEVTLKPVEKEEKVAPEEKPKVLKHKVEKKEEVQVEEAVDTKIWRKPRKPETAEQITEITKSEEVTEVVEEKPKPKRPTEREQPKPEEPVPWTEQVAQLKKTRKEKKEIEKEKIEEVSLKPVEKEEKVAPEEKPKVPKHKVEKKEEVHEEETVETKAWRKPRKPEKPETAEQVTEVTETEQVTETVEEKPKPKKPTEREQPKPEEPVPWTEQVAQLKKTRKEQKEIEKEKIEEVTLKPVEKEEKVTPEEKPKVAKHKVTEVTEIIEEKPKPEKPTEKEEPKLEEPVPWTEQVSKLKKARKERKEVEKEKIEEVVLKPVEKEEVTPEEKPKVEKKEEVHVEETVETRTWRRARKPEKPEVTEVTEVEQVTEVIEPKPEKPVEVEQPKLEEPVPWTEQVSKLKKTRKERKEAEKEKIEEVVLKPVAKEEQITPEEVPEKPKEVEEIEQVTETRPWRKPRKPEKPKVEEQEEVKEQPVVTLPEKTYIVEETVTEVQDTVVLRVDKKPEEEKIEETEKKRRRRVRRGRKPKPDEEVEVEGEAEEFEPEEIEQVEEEEIVEEKLDQVPVEDIAQEELKPKKTRRKIEKIVQEEKIQDVVLKPVKKAQKPVEEVTLETVTLKPIPKSEIETPEKKPEEREQPEVEKEEIPQIPDDLTKYTPEKVEEYKEPEKIKKEEEPKPSAPWRRQPKPKPEEITEELPQIKIGKGKIPKEEEVKEEVHLKPIPKKPQEPTEKEREVEVQLEPFKPTDIERPEEKKEEKTPWRRPKKEKPQEEKKEEVPEVVLKSVKQLPKPEEEKPEEVQLKPTPKKVEEEKIITQKRTTEGVDKLPEEPVVEDVEVREDKRTVRKSLVQKTAAEIQISKPKPKPPRFIKRVEPVVAEKDKPACLVCKVEGTPFPEITWYRNEALFKPNERVQMTVTEDTVTLEFAKKEESGVAPHFKQPLKPHIVEENKTAILECVVFGTPTPTVKWYRNEKEIKPDRARKISYNPETGLATLEILKPTPEDETIFTVRADNKFGKAQCRANLIISKAVTVTQPVVMYAPKITKPLPAVVVKPEDDIVLEAEFEGTPEPEVTWLKEGKEIKPSKAVKITVAEKKTTLTISKTSPQKAGKYEVRAVNPKGEARTSGSVTVTENKEMLEAVAPRFIQPIKSQVVTPGETVIMEAVVEAQPMASFQWYLGPVPLVSSSEVRITTLDNRSVLLINEVTTKTAGPITCRAENAIGSVTSTATIEIIEETEWEETTELIYPRFVKRLSPVTVQWFFNDQPVQEAKDVTISQDSEGVCMLAISEVFPENAGEYTCHAVNKIGEAICKTSLIVEAYEYVADSEIGLMTGPSLSEDDLLDKTLSDLEMLSDSEVECAPKIIRKLPEVVTTTDGDVTRLEVKAVGKPKPEGKWLKQGEEIIPSKEFTIENFEDGTSVLTISEVYPDDTGEIVFEAHNPLGVAITTTELTVESIVGTKEYRKPEWVTHMEELQEALQAARSVPTFVQEITDIRTTELETVTFESIFSGTPTPDIIWYHNNKVIRNSDKVQIKIQDNKTTCTIKDVTPENVGTYTCKAVSDAGVTTTKAKLYVQDIPEYKKKELEIKKAQEEEEKIKKERVVIEKKVIKKKKGVQITEEETKPVDVQEVQAIEVTEEIEEVTDEKAKAKPIIPIQEHVSLEATASCKKIDDEEEIFEILERKAEKKLSPQEPLSISDILPEDVLREMKDIIPEMGTASTEIKPTVSERATVTEVKLEDIIERVEKIIVQEELKMAKEVTDILNLVKAKEFGPGEHPLRELAEINYLMKTGVTVSEITVLYNENKFPSLKTPQAQSALVNVVERKGHSPLISEVLTEETTSDEGRLAATVGFKAFMKMIELKHATVEEIITHFSPDDFVQRAWEATEAKEDLTKLKATETVTVTEKTEVHVDERKVTETKIIKEGEEI</sequence>
<keyword evidence="4" id="KW-0963">Cytoplasm</keyword>
<dbReference type="InterPro" id="IPR007110">
    <property type="entry name" value="Ig-like_dom"/>
</dbReference>
<feature type="non-terminal residue" evidence="15">
    <location>
        <position position="7243"/>
    </location>
</feature>
<dbReference type="FunFam" id="2.60.40.10:FF:000966">
    <property type="entry name" value="Sallimus, isoform P"/>
    <property type="match status" value="1"/>
</dbReference>
<keyword evidence="3" id="KW-0728">SH3 domain</keyword>
<evidence type="ECO:0000256" key="9">
    <source>
        <dbReference type="ARBA" id="ARBA00023157"/>
    </source>
</evidence>
<dbReference type="PROSITE" id="PS50835">
    <property type="entry name" value="IG_LIKE"/>
    <property type="match status" value="40"/>
</dbReference>
<dbReference type="GO" id="GO:0005524">
    <property type="term" value="F:ATP binding"/>
    <property type="evidence" value="ECO:0007669"/>
    <property type="project" value="UniProtKB-KW"/>
</dbReference>
<dbReference type="FunFam" id="2.60.40.10:FF:000107">
    <property type="entry name" value="Myosin, light chain kinase a"/>
    <property type="match status" value="3"/>
</dbReference>
<dbReference type="GO" id="GO:0060298">
    <property type="term" value="P:positive regulation of sarcomere organization"/>
    <property type="evidence" value="ECO:0007669"/>
    <property type="project" value="UniProtKB-ARBA"/>
</dbReference>
<feature type="domain" description="Ig-like" evidence="14">
    <location>
        <begin position="3364"/>
        <end position="3457"/>
    </location>
</feature>
<feature type="compositionally biased region" description="Basic and acidic residues" evidence="13">
    <location>
        <begin position="5001"/>
        <end position="5015"/>
    </location>
</feature>
<evidence type="ECO:0000256" key="10">
    <source>
        <dbReference type="ARBA" id="ARBA00023179"/>
    </source>
</evidence>
<dbReference type="PANTHER" id="PTHR47633:SF4">
    <property type="entry name" value="MYOPALLADIN ISOFORM X1"/>
    <property type="match status" value="1"/>
</dbReference>
<feature type="compositionally biased region" description="Basic and acidic residues" evidence="13">
    <location>
        <begin position="4878"/>
        <end position="4899"/>
    </location>
</feature>
<feature type="domain" description="Ig-like" evidence="14">
    <location>
        <begin position="1119"/>
        <end position="1210"/>
    </location>
</feature>
<feature type="compositionally biased region" description="Basic and acidic residues" evidence="13">
    <location>
        <begin position="5820"/>
        <end position="5834"/>
    </location>
</feature>
<feature type="domain" description="Ig-like" evidence="14">
    <location>
        <begin position="2451"/>
        <end position="2542"/>
    </location>
</feature>
<protein>
    <recommendedName>
        <fullName evidence="14">Ig-like domain-containing protein</fullName>
    </recommendedName>
</protein>
<evidence type="ECO:0000256" key="7">
    <source>
        <dbReference type="ARBA" id="ARBA00022840"/>
    </source>
</evidence>
<evidence type="ECO:0000256" key="8">
    <source>
        <dbReference type="ARBA" id="ARBA00023054"/>
    </source>
</evidence>
<evidence type="ECO:0000256" key="4">
    <source>
        <dbReference type="ARBA" id="ARBA00022490"/>
    </source>
</evidence>
<evidence type="ECO:0000256" key="1">
    <source>
        <dbReference type="ARBA" id="ARBA00004161"/>
    </source>
</evidence>
<feature type="domain" description="Ig-like" evidence="14">
    <location>
        <begin position="6572"/>
        <end position="6634"/>
    </location>
</feature>
<feature type="domain" description="Ig-like" evidence="14">
    <location>
        <begin position="334"/>
        <end position="423"/>
    </location>
</feature>
<feature type="region of interest" description="Disordered" evidence="13">
    <location>
        <begin position="5038"/>
        <end position="5067"/>
    </location>
</feature>
<evidence type="ECO:0000313" key="16">
    <source>
        <dbReference type="Proteomes" id="UP000801492"/>
    </source>
</evidence>
<comment type="caution">
    <text evidence="15">The sequence shown here is derived from an EMBL/GenBank/DDBJ whole genome shotgun (WGS) entry which is preliminary data.</text>
</comment>
<keyword evidence="7" id="KW-0067">ATP-binding</keyword>
<evidence type="ECO:0000313" key="15">
    <source>
        <dbReference type="EMBL" id="KAF2896998.1"/>
    </source>
</evidence>
<feature type="region of interest" description="Disordered" evidence="13">
    <location>
        <begin position="5820"/>
        <end position="5898"/>
    </location>
</feature>
<keyword evidence="16" id="KW-1185">Reference proteome</keyword>
<feature type="domain" description="Ig-like" evidence="14">
    <location>
        <begin position="2703"/>
        <end position="2807"/>
    </location>
</feature>
<feature type="domain" description="Ig-like" evidence="14">
    <location>
        <begin position="2855"/>
        <end position="2946"/>
    </location>
</feature>
<feature type="domain" description="Ig-like" evidence="14">
    <location>
        <begin position="6358"/>
        <end position="6448"/>
    </location>
</feature>
<feature type="domain" description="Ig-like" evidence="14">
    <location>
        <begin position="6183"/>
        <end position="6249"/>
    </location>
</feature>
<feature type="compositionally biased region" description="Basic and acidic residues" evidence="13">
    <location>
        <begin position="6084"/>
        <end position="6094"/>
    </location>
</feature>
<feature type="domain" description="Ig-like" evidence="14">
    <location>
        <begin position="6252"/>
        <end position="6344"/>
    </location>
</feature>
<dbReference type="InterPro" id="IPR036179">
    <property type="entry name" value="Ig-like_dom_sf"/>
</dbReference>
<dbReference type="GO" id="GO:0007525">
    <property type="term" value="P:somatic muscle development"/>
    <property type="evidence" value="ECO:0007669"/>
    <property type="project" value="UniProtKB-ARBA"/>
</dbReference>
<dbReference type="GO" id="GO:0031674">
    <property type="term" value="C:I band"/>
    <property type="evidence" value="ECO:0007669"/>
    <property type="project" value="UniProtKB-ARBA"/>
</dbReference>
<feature type="region of interest" description="Disordered" evidence="13">
    <location>
        <begin position="5931"/>
        <end position="6142"/>
    </location>
</feature>
<keyword evidence="5" id="KW-0677">Repeat</keyword>
<feature type="domain" description="Ig-like" evidence="14">
    <location>
        <begin position="433"/>
        <end position="521"/>
    </location>
</feature>
<feature type="domain" description="Ig-like" evidence="14">
    <location>
        <begin position="2584"/>
        <end position="2678"/>
    </location>
</feature>
<feature type="domain" description="Ig-like" evidence="14">
    <location>
        <begin position="4690"/>
        <end position="4777"/>
    </location>
</feature>
<dbReference type="PANTHER" id="PTHR47633">
    <property type="entry name" value="IMMUNOGLOBULIN"/>
    <property type="match status" value="1"/>
</dbReference>
<keyword evidence="10" id="KW-0514">Muscle protein</keyword>
<feature type="domain" description="Ig-like" evidence="14">
    <location>
        <begin position="2052"/>
        <end position="2143"/>
    </location>
</feature>
<feature type="domain" description="Ig-like" evidence="14">
    <location>
        <begin position="851"/>
        <end position="942"/>
    </location>
</feature>
<feature type="domain" description="Ig-like" evidence="14">
    <location>
        <begin position="2319"/>
        <end position="2412"/>
    </location>
</feature>
<organism evidence="15 16">
    <name type="scientific">Ignelater luminosus</name>
    <name type="common">Cucubano</name>
    <name type="synonym">Pyrophorus luminosus</name>
    <dbReference type="NCBI Taxonomy" id="2038154"/>
    <lineage>
        <taxon>Eukaryota</taxon>
        <taxon>Metazoa</taxon>
        <taxon>Ecdysozoa</taxon>
        <taxon>Arthropoda</taxon>
        <taxon>Hexapoda</taxon>
        <taxon>Insecta</taxon>
        <taxon>Pterygota</taxon>
        <taxon>Neoptera</taxon>
        <taxon>Endopterygota</taxon>
        <taxon>Coleoptera</taxon>
        <taxon>Polyphaga</taxon>
        <taxon>Elateriformia</taxon>
        <taxon>Elateroidea</taxon>
        <taxon>Elateridae</taxon>
        <taxon>Agrypninae</taxon>
        <taxon>Pyrophorini</taxon>
        <taxon>Ignelater</taxon>
    </lineage>
</organism>
<feature type="compositionally biased region" description="Basic and acidic residues" evidence="13">
    <location>
        <begin position="5692"/>
        <end position="5709"/>
    </location>
</feature>
<feature type="region of interest" description="Disordered" evidence="13">
    <location>
        <begin position="5252"/>
        <end position="5316"/>
    </location>
</feature>
<dbReference type="InterPro" id="IPR003598">
    <property type="entry name" value="Ig_sub2"/>
</dbReference>
<dbReference type="FunFam" id="2.60.40.10:FF:000612">
    <property type="entry name" value="palladin isoform X1"/>
    <property type="match status" value="1"/>
</dbReference>
<dbReference type="GO" id="GO:0045214">
    <property type="term" value="P:sarcomere organization"/>
    <property type="evidence" value="ECO:0007669"/>
    <property type="project" value="UniProtKB-ARBA"/>
</dbReference>
<evidence type="ECO:0000256" key="2">
    <source>
        <dbReference type="ARBA" id="ARBA00006692"/>
    </source>
</evidence>
<feature type="region of interest" description="Disordered" evidence="13">
    <location>
        <begin position="5001"/>
        <end position="5022"/>
    </location>
</feature>
<feature type="region of interest" description="Disordered" evidence="13">
    <location>
        <begin position="132"/>
        <end position="158"/>
    </location>
</feature>
<proteinExistence type="inferred from homology"/>
<feature type="domain" description="Ig-like" evidence="14">
    <location>
        <begin position="3917"/>
        <end position="4008"/>
    </location>
</feature>
<evidence type="ECO:0000256" key="13">
    <source>
        <dbReference type="SAM" id="MobiDB-lite"/>
    </source>
</evidence>
<name>A0A8K0GG94_IGNLU</name>
<dbReference type="FunFam" id="2.60.40.10:FF:001128">
    <property type="entry name" value="Sallimus, isoform P"/>
    <property type="match status" value="1"/>
</dbReference>
<feature type="compositionally biased region" description="Basic and acidic residues" evidence="13">
    <location>
        <begin position="5561"/>
        <end position="5604"/>
    </location>
</feature>
<comment type="similarity">
    <text evidence="2">Belongs to the protein kinase superfamily. CAMK Ser/Thr protein kinase family.</text>
</comment>
<dbReference type="SMART" id="SM00409">
    <property type="entry name" value="IG"/>
    <property type="match status" value="41"/>
</dbReference>
<dbReference type="GO" id="GO:0045989">
    <property type="term" value="P:positive regulation of striated muscle contraction"/>
    <property type="evidence" value="ECO:0007669"/>
    <property type="project" value="UniProtKB-ARBA"/>
</dbReference>
<dbReference type="FunFam" id="2.60.40.10:FF:000119">
    <property type="entry name" value="Sallimus, isoform P"/>
    <property type="match status" value="18"/>
</dbReference>
<dbReference type="SUPFAM" id="SSF48726">
    <property type="entry name" value="Immunoglobulin"/>
    <property type="match status" value="42"/>
</dbReference>
<feature type="domain" description="Ig-like" evidence="14">
    <location>
        <begin position="1786"/>
        <end position="1879"/>
    </location>
</feature>
<feature type="region of interest" description="Disordered" evidence="13">
    <location>
        <begin position="4783"/>
        <end position="4899"/>
    </location>
</feature>
<keyword evidence="9" id="KW-1015">Disulfide bond</keyword>
<dbReference type="InterPro" id="IPR013783">
    <property type="entry name" value="Ig-like_fold"/>
</dbReference>
<feature type="compositionally biased region" description="Basic and acidic residues" evidence="13">
    <location>
        <begin position="5939"/>
        <end position="5994"/>
    </location>
</feature>
<dbReference type="InterPro" id="IPR013098">
    <property type="entry name" value="Ig_I-set"/>
</dbReference>
<feature type="domain" description="Ig-like" evidence="14">
    <location>
        <begin position="24"/>
        <end position="115"/>
    </location>
</feature>
<keyword evidence="8 12" id="KW-0175">Coiled coil</keyword>
<dbReference type="GO" id="GO:0031430">
    <property type="term" value="C:M band"/>
    <property type="evidence" value="ECO:0007669"/>
    <property type="project" value="UniProtKB-ARBA"/>
</dbReference>
<feature type="domain" description="Ig-like" evidence="14">
    <location>
        <begin position="1653"/>
        <end position="1743"/>
    </location>
</feature>
<reference evidence="15" key="1">
    <citation type="submission" date="2019-08" db="EMBL/GenBank/DDBJ databases">
        <title>The genome of the North American firefly Photinus pyralis.</title>
        <authorList>
            <consortium name="Photinus pyralis genome working group"/>
            <person name="Fallon T.R."/>
            <person name="Sander Lower S.E."/>
            <person name="Weng J.-K."/>
        </authorList>
    </citation>
    <scope>NUCLEOTIDE SEQUENCE</scope>
    <source>
        <strain evidence="15">TRF0915ILg1</strain>
        <tissue evidence="15">Whole body</tissue>
    </source>
</reference>
<dbReference type="CDD" id="cd00096">
    <property type="entry name" value="Ig"/>
    <property type="match status" value="5"/>
</dbReference>
<accession>A0A8K0GG94</accession>
<feature type="compositionally biased region" description="Basic and acidic residues" evidence="13">
    <location>
        <begin position="5506"/>
        <end position="5525"/>
    </location>
</feature>
<feature type="compositionally biased region" description="Low complexity" evidence="13">
    <location>
        <begin position="6096"/>
        <end position="6105"/>
    </location>
</feature>
<evidence type="ECO:0000256" key="5">
    <source>
        <dbReference type="ARBA" id="ARBA00022737"/>
    </source>
</evidence>
<feature type="region of interest" description="Disordered" evidence="13">
    <location>
        <begin position="5114"/>
        <end position="5191"/>
    </location>
</feature>
<feature type="domain" description="Ig-like" evidence="14">
    <location>
        <begin position="6677"/>
        <end position="6769"/>
    </location>
</feature>
<feature type="compositionally biased region" description="Basic and acidic residues" evidence="13">
    <location>
        <begin position="6061"/>
        <end position="6077"/>
    </location>
</feature>
<feature type="domain" description="Ig-like" evidence="14">
    <location>
        <begin position="4055"/>
        <end position="4142"/>
    </location>
</feature>
<feature type="compositionally biased region" description="Basic residues" evidence="13">
    <location>
        <begin position="5835"/>
        <end position="5845"/>
    </location>
</feature>
<dbReference type="FunFam" id="2.60.40.10:FF:000147">
    <property type="entry name" value="Myosin light chain kinase"/>
    <property type="match status" value="1"/>
</dbReference>
<feature type="region of interest" description="Disordered" evidence="13">
    <location>
        <begin position="2422"/>
        <end position="2444"/>
    </location>
</feature>
<feature type="region of interest" description="Disordered" evidence="13">
    <location>
        <begin position="4963"/>
        <end position="4988"/>
    </location>
</feature>
<dbReference type="InterPro" id="IPR003599">
    <property type="entry name" value="Ig_sub"/>
</dbReference>
<keyword evidence="11" id="KW-0393">Immunoglobulin domain</keyword>
<feature type="compositionally biased region" description="Low complexity" evidence="13">
    <location>
        <begin position="5680"/>
        <end position="5691"/>
    </location>
</feature>
<dbReference type="OrthoDB" id="6612025at2759"/>
<dbReference type="SMART" id="SM00408">
    <property type="entry name" value="IGc2"/>
    <property type="match status" value="39"/>
</dbReference>
<feature type="domain" description="Ig-like" evidence="14">
    <location>
        <begin position="1520"/>
        <end position="1605"/>
    </location>
</feature>
<feature type="domain" description="Ig-like" evidence="14">
    <location>
        <begin position="1920"/>
        <end position="2011"/>
    </location>
</feature>
<evidence type="ECO:0000256" key="11">
    <source>
        <dbReference type="ARBA" id="ARBA00023319"/>
    </source>
</evidence>
<feature type="region of interest" description="Disordered" evidence="13">
    <location>
        <begin position="5640"/>
        <end position="5719"/>
    </location>
</feature>
<feature type="domain" description="Ig-like" evidence="14">
    <location>
        <begin position="1253"/>
        <end position="1338"/>
    </location>
</feature>
<dbReference type="Pfam" id="PF07679">
    <property type="entry name" value="I-set"/>
    <property type="match status" value="42"/>
</dbReference>
<feature type="domain" description="Ig-like" evidence="14">
    <location>
        <begin position="985"/>
        <end position="1078"/>
    </location>
</feature>
<feature type="domain" description="Ig-like" evidence="14">
    <location>
        <begin position="3502"/>
        <end position="3588"/>
    </location>
</feature>
<dbReference type="FunFam" id="2.60.40.10:FF:001269">
    <property type="entry name" value="Sallimus, isoform P"/>
    <property type="match status" value="1"/>
</dbReference>
<comment type="subcellular location">
    <subcellularLocation>
        <location evidence="1">Cytoplasm</location>
        <location evidence="1">Myofibril</location>
        <location evidence="1">Sarcomere</location>
        <location evidence="1">A band</location>
    </subcellularLocation>
</comment>
<dbReference type="FunFam" id="2.60.40.10:FF:000345">
    <property type="entry name" value="Muscle M-line assembly protein unc-89"/>
    <property type="match status" value="1"/>
</dbReference>
<dbReference type="Proteomes" id="UP000801492">
    <property type="component" value="Unassembled WGS sequence"/>
</dbReference>
<dbReference type="EMBL" id="VTPC01004564">
    <property type="protein sequence ID" value="KAF2896998.1"/>
    <property type="molecule type" value="Genomic_DNA"/>
</dbReference>
<feature type="compositionally biased region" description="Acidic residues" evidence="13">
    <location>
        <begin position="5850"/>
        <end position="5875"/>
    </location>
</feature>
<feature type="region of interest" description="Disordered" evidence="13">
    <location>
        <begin position="192"/>
        <end position="220"/>
    </location>
</feature>
<feature type="domain" description="Ig-like" evidence="14">
    <location>
        <begin position="1386"/>
        <end position="1473"/>
    </location>
</feature>
<feature type="domain" description="Ig-like" evidence="14">
    <location>
        <begin position="4591"/>
        <end position="4679"/>
    </location>
</feature>
<dbReference type="FunFam" id="2.60.40.10:FF:000430">
    <property type="entry name" value="Sallimus, isoform P"/>
    <property type="match status" value="2"/>
</dbReference>
<dbReference type="GO" id="GO:0040017">
    <property type="term" value="P:positive regulation of locomotion"/>
    <property type="evidence" value="ECO:0007669"/>
    <property type="project" value="UniProtKB-ARBA"/>
</dbReference>
<dbReference type="FunFam" id="2.60.40.10:FF:000962">
    <property type="entry name" value="titin isoform X1"/>
    <property type="match status" value="3"/>
</dbReference>
<dbReference type="FunFam" id="2.60.40.10:FF:000080">
    <property type="entry name" value="Myosin light chain kinase, smooth muscle"/>
    <property type="match status" value="1"/>
</dbReference>
<dbReference type="FunFam" id="2.60.40.10:FF:000809">
    <property type="entry name" value="Sallimus, isoform Q"/>
    <property type="match status" value="1"/>
</dbReference>
<feature type="domain" description="Ig-like" evidence="14">
    <location>
        <begin position="213"/>
        <end position="301"/>
    </location>
</feature>